<sequence>MGKWTKIKDSLTVRVVASAGTIVAVATVAGAGVKWN</sequence>
<feature type="transmembrane region" description="Helical" evidence="1">
    <location>
        <begin position="12"/>
        <end position="33"/>
    </location>
</feature>
<dbReference type="STRING" id="1043493.SAMN05421637_2375"/>
<keyword evidence="3" id="KW-1185">Reference proteome</keyword>
<evidence type="ECO:0000313" key="2">
    <source>
        <dbReference type="EMBL" id="SEJ59784.1"/>
    </source>
</evidence>
<evidence type="ECO:0000313" key="3">
    <source>
        <dbReference type="Proteomes" id="UP000183315"/>
    </source>
</evidence>
<dbReference type="Proteomes" id="UP000183315">
    <property type="component" value="Unassembled WGS sequence"/>
</dbReference>
<reference evidence="3" key="1">
    <citation type="submission" date="2016-10" db="EMBL/GenBank/DDBJ databases">
        <authorList>
            <person name="Varghese N."/>
        </authorList>
    </citation>
    <scope>NUCLEOTIDE SEQUENCE [LARGE SCALE GENOMIC DNA]</scope>
    <source>
        <strain evidence="3">DSM 24868</strain>
    </source>
</reference>
<protein>
    <submittedName>
        <fullName evidence="2">Uncharacterized protein</fullName>
    </submittedName>
</protein>
<keyword evidence="1" id="KW-1133">Transmembrane helix</keyword>
<gene>
    <name evidence="2" type="ORF">SAMN05421637_2375</name>
</gene>
<accession>A0A1H7A5U2</accession>
<organism evidence="2 3">
    <name type="scientific">Demequina mangrovi</name>
    <dbReference type="NCBI Taxonomy" id="1043493"/>
    <lineage>
        <taxon>Bacteria</taxon>
        <taxon>Bacillati</taxon>
        <taxon>Actinomycetota</taxon>
        <taxon>Actinomycetes</taxon>
        <taxon>Micrococcales</taxon>
        <taxon>Demequinaceae</taxon>
        <taxon>Demequina</taxon>
    </lineage>
</organism>
<keyword evidence="1" id="KW-0812">Transmembrane</keyword>
<proteinExistence type="predicted"/>
<dbReference type="EMBL" id="FNZI01000005">
    <property type="protein sequence ID" value="SEJ59784.1"/>
    <property type="molecule type" value="Genomic_DNA"/>
</dbReference>
<dbReference type="AlphaFoldDB" id="A0A1H7A5U2"/>
<evidence type="ECO:0000256" key="1">
    <source>
        <dbReference type="SAM" id="Phobius"/>
    </source>
</evidence>
<name>A0A1H7A5U2_9MICO</name>
<keyword evidence="1" id="KW-0472">Membrane</keyword>